<evidence type="ECO:0000313" key="3">
    <source>
        <dbReference type="Proteomes" id="UP000005012"/>
    </source>
</evidence>
<dbReference type="HOGENOM" id="CLU_1420339_0_0_6"/>
<gene>
    <name evidence="2" type="ordered locus">S70_00140</name>
</gene>
<dbReference type="GeneID" id="93519233"/>
<feature type="transmembrane region" description="Helical" evidence="1">
    <location>
        <begin position="12"/>
        <end position="36"/>
    </location>
</feature>
<protein>
    <submittedName>
        <fullName evidence="2">Uncharacterized protein</fullName>
    </submittedName>
</protein>
<evidence type="ECO:0000313" key="2">
    <source>
        <dbReference type="EMBL" id="AFH91931.1"/>
    </source>
</evidence>
<dbReference type="RefSeq" id="WP_014656006.1">
    <property type="nucleotide sequence ID" value="NC_017731.1"/>
</dbReference>
<sequence>MQDFIQKIDSTTIAAIIGAFGALLVAVITFISTLVISHFTKKQRLGIEVKSKHRQDWINALRKDISLICTKSNYITYDIREILRIEHIQNQDNKKTFSEYIYEYGAINSSYFNVKLFLNPKEDKHIKLDNEINNLKENLMSFINENLKPDNQLSEDNTLKNRTKIEKNIDEITSLSQSIFKEEWERIKKGN</sequence>
<dbReference type="EMBL" id="CP003488">
    <property type="protein sequence ID" value="AFH91931.1"/>
    <property type="molecule type" value="Genomic_DNA"/>
</dbReference>
<accession>A0A140NGC4</accession>
<dbReference type="OrthoDB" id="5919045at2"/>
<dbReference type="AlphaFoldDB" id="A0A140NGC4"/>
<dbReference type="Proteomes" id="UP000005012">
    <property type="component" value="Chromosome"/>
</dbReference>
<name>A0A140NGC4_PROSM</name>
<dbReference type="PATRIC" id="fig|1157951.4.peg.29"/>
<keyword evidence="1" id="KW-0472">Membrane</keyword>
<dbReference type="KEGG" id="psi:S70_00140"/>
<proteinExistence type="predicted"/>
<organism evidence="2 3">
    <name type="scientific">Providencia stuartii (strain MRSN 2154)</name>
    <dbReference type="NCBI Taxonomy" id="1157951"/>
    <lineage>
        <taxon>Bacteria</taxon>
        <taxon>Pseudomonadati</taxon>
        <taxon>Pseudomonadota</taxon>
        <taxon>Gammaproteobacteria</taxon>
        <taxon>Enterobacterales</taxon>
        <taxon>Morganellaceae</taxon>
        <taxon>Providencia</taxon>
    </lineage>
</organism>
<keyword evidence="1" id="KW-1133">Transmembrane helix</keyword>
<evidence type="ECO:0000256" key="1">
    <source>
        <dbReference type="SAM" id="Phobius"/>
    </source>
</evidence>
<reference evidence="3" key="2">
    <citation type="submission" date="2012-04" db="EMBL/GenBank/DDBJ databases">
        <title>Complete genome sequence of Providencia stuartii clinical isolate MRSN 2154.</title>
        <authorList>
            <person name="Clifford R.J."/>
            <person name="Hang J."/>
            <person name="Riley M.C."/>
            <person name="Onmus-Leone F."/>
            <person name="Kuschner R.A."/>
            <person name="Lesho E.P."/>
            <person name="Waterman P.E."/>
        </authorList>
    </citation>
    <scope>NUCLEOTIDE SEQUENCE [LARGE SCALE GENOMIC DNA]</scope>
    <source>
        <strain evidence="3">MRSN 2154</strain>
    </source>
</reference>
<reference evidence="2 3" key="1">
    <citation type="journal article" date="2012" name="J. Bacteriol.">
        <title>Complete Genome Sequence of Providencia stuartii Clinical Isolate MRSN 2154.</title>
        <authorList>
            <person name="Clifford R.J."/>
            <person name="Hang J."/>
            <person name="Riley M.C."/>
            <person name="Onmus-Leone F."/>
            <person name="Kuschner R.A."/>
            <person name="Lesho E.P."/>
            <person name="Waterman P.E."/>
        </authorList>
    </citation>
    <scope>NUCLEOTIDE SEQUENCE [LARGE SCALE GENOMIC DNA]</scope>
    <source>
        <strain evidence="2 3">MRSN 2154</strain>
    </source>
</reference>
<keyword evidence="1" id="KW-0812">Transmembrane</keyword>